<feature type="signal peptide" evidence="2">
    <location>
        <begin position="1"/>
        <end position="24"/>
    </location>
</feature>
<evidence type="ECO:0000256" key="1">
    <source>
        <dbReference type="SAM" id="MobiDB-lite"/>
    </source>
</evidence>
<evidence type="ECO:0000313" key="4">
    <source>
        <dbReference type="Proteomes" id="UP000186336"/>
    </source>
</evidence>
<evidence type="ECO:0000256" key="2">
    <source>
        <dbReference type="SAM" id="SignalP"/>
    </source>
</evidence>
<name>A0A1P8MX26_9RHOB</name>
<keyword evidence="4" id="KW-1185">Reference proteome</keyword>
<keyword evidence="2" id="KW-0732">Signal</keyword>
<dbReference type="AlphaFoldDB" id="A0A1P8MX26"/>
<feature type="region of interest" description="Disordered" evidence="1">
    <location>
        <begin position="28"/>
        <end position="88"/>
    </location>
</feature>
<organism evidence="3 4">
    <name type="scientific">Tateyamaria omphalii</name>
    <dbReference type="NCBI Taxonomy" id="299262"/>
    <lineage>
        <taxon>Bacteria</taxon>
        <taxon>Pseudomonadati</taxon>
        <taxon>Pseudomonadota</taxon>
        <taxon>Alphaproteobacteria</taxon>
        <taxon>Rhodobacterales</taxon>
        <taxon>Roseobacteraceae</taxon>
        <taxon>Tateyamaria</taxon>
    </lineage>
</organism>
<proteinExistence type="predicted"/>
<dbReference type="EMBL" id="CP019312">
    <property type="protein sequence ID" value="APX12624.1"/>
    <property type="molecule type" value="Genomic_DNA"/>
</dbReference>
<dbReference type="KEGG" id="tom:BWR18_13720"/>
<evidence type="ECO:0000313" key="3">
    <source>
        <dbReference type="EMBL" id="APX12624.1"/>
    </source>
</evidence>
<dbReference type="OrthoDB" id="9843826at2"/>
<protein>
    <submittedName>
        <fullName evidence="3">Uncharacterized protein</fullName>
    </submittedName>
</protein>
<dbReference type="RefSeq" id="WP_076629034.1">
    <property type="nucleotide sequence ID" value="NZ_CP019312.1"/>
</dbReference>
<reference evidence="3 4" key="1">
    <citation type="submission" date="2017-01" db="EMBL/GenBank/DDBJ databases">
        <title>Complete genome of Tateyamaria omphalii DOK1-4 isolated from seawater in Dokdo.</title>
        <authorList>
            <person name="Kim J.H."/>
            <person name="Chi W.-J."/>
        </authorList>
    </citation>
    <scope>NUCLEOTIDE SEQUENCE [LARGE SCALE GENOMIC DNA]</scope>
    <source>
        <strain evidence="3 4">DOK1-4</strain>
    </source>
</reference>
<dbReference type="Proteomes" id="UP000186336">
    <property type="component" value="Chromosome"/>
</dbReference>
<sequence>MPKRRQIGIRGAAILAAISTMAQAQAPDIPPLVNQTDPTQPLVPKPAPLTSGVREAKPSTHLGPGFREAKPSSHLSPNVQTPQVEDRD</sequence>
<feature type="chain" id="PRO_5012501366" evidence="2">
    <location>
        <begin position="25"/>
        <end position="88"/>
    </location>
</feature>
<feature type="compositionally biased region" description="Polar residues" evidence="1">
    <location>
        <begin position="73"/>
        <end position="88"/>
    </location>
</feature>
<accession>A0A1P8MX26</accession>
<gene>
    <name evidence="3" type="ORF">BWR18_13720</name>
</gene>